<dbReference type="PANTHER" id="PTHR33908:SF11">
    <property type="entry name" value="MEMBRANE PROTEIN"/>
    <property type="match status" value="1"/>
</dbReference>
<keyword evidence="2" id="KW-1003">Cell membrane</keyword>
<keyword evidence="3" id="KW-0328">Glycosyltransferase</keyword>
<feature type="transmembrane region" description="Helical" evidence="8">
    <location>
        <begin position="12"/>
        <end position="33"/>
    </location>
</feature>
<feature type="transmembrane region" description="Helical" evidence="8">
    <location>
        <begin position="69"/>
        <end position="86"/>
    </location>
</feature>
<evidence type="ECO:0000256" key="5">
    <source>
        <dbReference type="ARBA" id="ARBA00022692"/>
    </source>
</evidence>
<evidence type="ECO:0000256" key="2">
    <source>
        <dbReference type="ARBA" id="ARBA00022475"/>
    </source>
</evidence>
<dbReference type="SUPFAM" id="SSF49785">
    <property type="entry name" value="Galactose-binding domain-like"/>
    <property type="match status" value="1"/>
</dbReference>
<dbReference type="KEGG" id="mbd:MEBOL_001892"/>
<organism evidence="10 11">
    <name type="scientific">Melittangium boletus DSM 14713</name>
    <dbReference type="NCBI Taxonomy" id="1294270"/>
    <lineage>
        <taxon>Bacteria</taxon>
        <taxon>Pseudomonadati</taxon>
        <taxon>Myxococcota</taxon>
        <taxon>Myxococcia</taxon>
        <taxon>Myxococcales</taxon>
        <taxon>Cystobacterineae</taxon>
        <taxon>Archangiaceae</taxon>
        <taxon>Melittangium</taxon>
    </lineage>
</organism>
<keyword evidence="11" id="KW-1185">Reference proteome</keyword>
<dbReference type="GO" id="GO:0005886">
    <property type="term" value="C:plasma membrane"/>
    <property type="evidence" value="ECO:0007669"/>
    <property type="project" value="UniProtKB-SubCell"/>
</dbReference>
<dbReference type="RefSeq" id="WP_095977124.1">
    <property type="nucleotide sequence ID" value="NZ_CP022163.1"/>
</dbReference>
<dbReference type="EMBL" id="CP022163">
    <property type="protein sequence ID" value="ATB28445.1"/>
    <property type="molecule type" value="Genomic_DNA"/>
</dbReference>
<dbReference type="InterPro" id="IPR050297">
    <property type="entry name" value="LipidA_mod_glycosyltrf_83"/>
</dbReference>
<comment type="subcellular location">
    <subcellularLocation>
        <location evidence="1">Cell membrane</location>
        <topology evidence="1">Multi-pass membrane protein</topology>
    </subcellularLocation>
</comment>
<dbReference type="InterPro" id="IPR008979">
    <property type="entry name" value="Galactose-bd-like_sf"/>
</dbReference>
<reference evidence="10 11" key="1">
    <citation type="submission" date="2017-06" db="EMBL/GenBank/DDBJ databases">
        <authorList>
            <person name="Kim H.J."/>
            <person name="Triplett B.A."/>
        </authorList>
    </citation>
    <scope>NUCLEOTIDE SEQUENCE [LARGE SCALE GENOMIC DNA]</scope>
    <source>
        <strain evidence="10 11">DSM 14713</strain>
    </source>
</reference>
<feature type="transmembrane region" description="Helical" evidence="8">
    <location>
        <begin position="184"/>
        <end position="205"/>
    </location>
</feature>
<feature type="transmembrane region" description="Helical" evidence="8">
    <location>
        <begin position="106"/>
        <end position="127"/>
    </location>
</feature>
<evidence type="ECO:0000313" key="10">
    <source>
        <dbReference type="EMBL" id="ATB28445.1"/>
    </source>
</evidence>
<evidence type="ECO:0000256" key="3">
    <source>
        <dbReference type="ARBA" id="ARBA00022676"/>
    </source>
</evidence>
<feature type="transmembrane region" description="Helical" evidence="8">
    <location>
        <begin position="211"/>
        <end position="227"/>
    </location>
</feature>
<dbReference type="GO" id="GO:0016763">
    <property type="term" value="F:pentosyltransferase activity"/>
    <property type="evidence" value="ECO:0007669"/>
    <property type="project" value="TreeGrafter"/>
</dbReference>
<feature type="transmembrane region" description="Helical" evidence="8">
    <location>
        <begin position="257"/>
        <end position="288"/>
    </location>
</feature>
<evidence type="ECO:0000256" key="4">
    <source>
        <dbReference type="ARBA" id="ARBA00022679"/>
    </source>
</evidence>
<gene>
    <name evidence="10" type="ORF">MEBOL_001892</name>
</gene>
<evidence type="ECO:0000256" key="8">
    <source>
        <dbReference type="SAM" id="Phobius"/>
    </source>
</evidence>
<dbReference type="PANTHER" id="PTHR33908">
    <property type="entry name" value="MANNOSYLTRANSFERASE YKCB-RELATED"/>
    <property type="match status" value="1"/>
</dbReference>
<proteinExistence type="predicted"/>
<dbReference type="Gene3D" id="2.60.120.260">
    <property type="entry name" value="Galactose-binding domain-like"/>
    <property type="match status" value="1"/>
</dbReference>
<feature type="transmembrane region" description="Helical" evidence="8">
    <location>
        <begin position="300"/>
        <end position="316"/>
    </location>
</feature>
<feature type="transmembrane region" description="Helical" evidence="8">
    <location>
        <begin position="402"/>
        <end position="419"/>
    </location>
</feature>
<dbReference type="GO" id="GO:0009103">
    <property type="term" value="P:lipopolysaccharide biosynthetic process"/>
    <property type="evidence" value="ECO:0007669"/>
    <property type="project" value="UniProtKB-ARBA"/>
</dbReference>
<protein>
    <recommendedName>
        <fullName evidence="9">Glycosyltransferase RgtA/B/C/D-like domain-containing protein</fullName>
    </recommendedName>
</protein>
<evidence type="ECO:0000256" key="7">
    <source>
        <dbReference type="ARBA" id="ARBA00023136"/>
    </source>
</evidence>
<evidence type="ECO:0000313" key="11">
    <source>
        <dbReference type="Proteomes" id="UP000217289"/>
    </source>
</evidence>
<evidence type="ECO:0000259" key="9">
    <source>
        <dbReference type="Pfam" id="PF13231"/>
    </source>
</evidence>
<dbReference type="AlphaFoldDB" id="A0A250I9M1"/>
<dbReference type="Pfam" id="PF13231">
    <property type="entry name" value="PMT_2"/>
    <property type="match status" value="1"/>
</dbReference>
<keyword evidence="5 8" id="KW-0812">Transmembrane</keyword>
<dbReference type="OrthoDB" id="9785476at2"/>
<keyword evidence="4" id="KW-0808">Transferase</keyword>
<keyword evidence="6 8" id="KW-1133">Transmembrane helix</keyword>
<keyword evidence="7 8" id="KW-0472">Membrane</keyword>
<sequence>MHDILALVGFALAHYAFLLILTLVAWLLGCIFLQRRWYTSGWEHTSHAATLGLGMLTHGLFVLGSVGLLYRSAVLGGVALALGLGVKRWWPCVLEGVATLRGMKPLPVLGGLLVLGFCVPLLLTPLIPPTSWDATEYYLRCAWLFVDQHRIVLTPTLRMAVYPHLNTMLFTLGLLFADDLAAQLTQLLALLLTGAALMGAGSRLFSARAGVWAAALTIGSPIAIWLGSVAYIDMGLTLFLTVATLTVLRWFEQGDRHWLFLSAAFFGFAASAKHNAFPLFALVGVVVLYEAFRRRQVGHAILFGLLGLAVAAPWYVRNAYYTGNPFFPLLPQVFGYSYLNAGDMERFNLDLNLSRRHELKALLQLPWQLTFEPHKARAEAPLSPGYLAALPFLLVGAWKNRWVRILLALVGVQLVIWLASTQLIRHLMPTLPLLSLAVGGALHQVLPWRMEASPRLPRAVLAIGLALLLLVPARNFARRMLRQTGGLPVTTEQREQFLLRSLPTYASYKLLNETRGRDYTVYALLDENMAYFAQGTFLGDHFGPVRYDDLLKSAGNGELLYAALRGFGADHFLVNRTRNTHNLPNDDFFNSHFKLLHVQQDHLLYALSDRPLSLDSGPNLVSNPGFDMLDKGQPVGWSRAGSPELVSTAEGQYVAKGLGESNVFHQEIPVHGGRQYQLSFRARGVGEEPRKARLQVNWITDSRHFLPPDMEIVVVGPEWKSYTMRMLSPAEATRGSIPATPQGDHEVLFDDFRLVELTER</sequence>
<name>A0A250I9M1_9BACT</name>
<dbReference type="Proteomes" id="UP000217289">
    <property type="component" value="Chromosome"/>
</dbReference>
<feature type="domain" description="Glycosyltransferase RgtA/B/C/D-like" evidence="9">
    <location>
        <begin position="178"/>
        <end position="315"/>
    </location>
</feature>
<accession>A0A250I9M1</accession>
<dbReference type="InterPro" id="IPR038731">
    <property type="entry name" value="RgtA/B/C-like"/>
</dbReference>
<evidence type="ECO:0000256" key="6">
    <source>
        <dbReference type="ARBA" id="ARBA00022989"/>
    </source>
</evidence>
<evidence type="ECO:0000256" key="1">
    <source>
        <dbReference type="ARBA" id="ARBA00004651"/>
    </source>
</evidence>
<feature type="transmembrane region" description="Helical" evidence="8">
    <location>
        <begin position="456"/>
        <end position="473"/>
    </location>
</feature>